<dbReference type="Proteomes" id="UP000663848">
    <property type="component" value="Unassembled WGS sequence"/>
</dbReference>
<comment type="caution">
    <text evidence="1">The sequence shown here is derived from an EMBL/GenBank/DDBJ whole genome shotgun (WGS) entry which is preliminary data.</text>
</comment>
<dbReference type="AlphaFoldDB" id="A0A821JJM4"/>
<accession>A0A821JJM4</accession>
<reference evidence="1" key="1">
    <citation type="submission" date="2021-02" db="EMBL/GenBank/DDBJ databases">
        <authorList>
            <person name="Nowell W R."/>
        </authorList>
    </citation>
    <scope>NUCLEOTIDE SEQUENCE</scope>
</reference>
<dbReference type="EMBL" id="CAJOBR010003079">
    <property type="protein sequence ID" value="CAF4722059.1"/>
    <property type="molecule type" value="Genomic_DNA"/>
</dbReference>
<sequence>MSSPKSPKLSWYHKNRKNINQKRREQYQESKNQQSQLGIKNYIDESYDPNCHEFNAMEIENCNTAVEEDRNFILFNNDKIAYDTMVNEADQYLEEKQSHLYIENDNEQKDGILLMKHEDEISDECEIDDILQCNLDLNEQQDKTFDDSNEREYDEVDIAVCLITIKTRYHLTFECVNDVRKLLIALKVKNVPSSIYHVRELKRLMTLWFDSKYRTQQWSIRQHMTDLETDLRKFRFPSTTTRVPRTIMKYYRLKANESRVILLITYPIFKKYLKPIYYKHFQLLSFAMHIGESRIIDSSKLKEMKYLLEKFVFTFHLLYGKRHCVNTVHSVFHFHQTVKDYGPLTNYSTFNYESVIGQLAAATNGTKNLPREIENTLELIKNSSFLAHSYCTTSSLYSFISEIQGYRKTSMNVSGIHQTQKPISAINQNEKHELWLKFGDQFLLYNKCVIKGTSFTTRHYSKSKQFQDCGVLYQYSDGCRFGIINKVILITTTNKLLLQIHPLLHNEKDQVLLNLNTEKISCDHVEYGNIDFYRYIHIDADNVIEKVCYYEYENKFIFVRYPTLTESS</sequence>
<dbReference type="PANTHER" id="PTHR46579">
    <property type="entry name" value="F5/8 TYPE C DOMAIN-CONTAINING PROTEIN-RELATED"/>
    <property type="match status" value="1"/>
</dbReference>
<name>A0A821JJM4_9BILA</name>
<evidence type="ECO:0000313" key="1">
    <source>
        <dbReference type="EMBL" id="CAF4722059.1"/>
    </source>
</evidence>
<protein>
    <submittedName>
        <fullName evidence="1">Uncharacterized protein</fullName>
    </submittedName>
</protein>
<proteinExistence type="predicted"/>
<dbReference type="PANTHER" id="PTHR46579:SF1">
    <property type="entry name" value="F5_8 TYPE C DOMAIN-CONTAINING PROTEIN"/>
    <property type="match status" value="1"/>
</dbReference>
<gene>
    <name evidence="1" type="ORF">QYT958_LOCUS19028</name>
</gene>
<evidence type="ECO:0000313" key="2">
    <source>
        <dbReference type="Proteomes" id="UP000663848"/>
    </source>
</evidence>
<organism evidence="1 2">
    <name type="scientific">Rotaria socialis</name>
    <dbReference type="NCBI Taxonomy" id="392032"/>
    <lineage>
        <taxon>Eukaryota</taxon>
        <taxon>Metazoa</taxon>
        <taxon>Spiralia</taxon>
        <taxon>Gnathifera</taxon>
        <taxon>Rotifera</taxon>
        <taxon>Eurotatoria</taxon>
        <taxon>Bdelloidea</taxon>
        <taxon>Philodinida</taxon>
        <taxon>Philodinidae</taxon>
        <taxon>Rotaria</taxon>
    </lineage>
</organism>